<reference evidence="1" key="2">
    <citation type="submission" date="2021-01" db="EMBL/GenBank/DDBJ databases">
        <authorList>
            <person name="Mieszkin S."/>
            <person name="Pouder E."/>
            <person name="Alain K."/>
        </authorList>
    </citation>
    <scope>NUCLEOTIDE SEQUENCE</scope>
    <source>
        <strain evidence="1">HW T2.11</strain>
    </source>
</reference>
<name>A0A963YRD7_9PROT</name>
<keyword evidence="2" id="KW-1185">Reference proteome</keyword>
<organism evidence="1 2">
    <name type="scientific">Acidisoma silvae</name>
    <dbReference type="NCBI Taxonomy" id="2802396"/>
    <lineage>
        <taxon>Bacteria</taxon>
        <taxon>Pseudomonadati</taxon>
        <taxon>Pseudomonadota</taxon>
        <taxon>Alphaproteobacteria</taxon>
        <taxon>Acetobacterales</taxon>
        <taxon>Acidocellaceae</taxon>
        <taxon>Acidisoma</taxon>
    </lineage>
</organism>
<dbReference type="EMBL" id="JAESVB010000003">
    <property type="protein sequence ID" value="MCB8875172.1"/>
    <property type="molecule type" value="Genomic_DNA"/>
</dbReference>
<reference evidence="1" key="1">
    <citation type="journal article" date="2021" name="Microorganisms">
        <title>Acidisoma silvae sp. nov. and Acidisomacellulosilytica sp. nov., Two Acidophilic Bacteria Isolated from Decaying Wood, Hydrolyzing Cellulose and Producing Poly-3-hydroxybutyrate.</title>
        <authorList>
            <person name="Mieszkin S."/>
            <person name="Pouder E."/>
            <person name="Uroz S."/>
            <person name="Simon-Colin C."/>
            <person name="Alain K."/>
        </authorList>
    </citation>
    <scope>NUCLEOTIDE SEQUENCE</scope>
    <source>
        <strain evidence="1">HW T2.11</strain>
    </source>
</reference>
<accession>A0A963YRD7</accession>
<dbReference type="AlphaFoldDB" id="A0A963YRD7"/>
<evidence type="ECO:0000313" key="1">
    <source>
        <dbReference type="EMBL" id="MCB8875172.1"/>
    </source>
</evidence>
<evidence type="ECO:0000313" key="2">
    <source>
        <dbReference type="Proteomes" id="UP000708298"/>
    </source>
</evidence>
<dbReference type="Proteomes" id="UP000708298">
    <property type="component" value="Unassembled WGS sequence"/>
</dbReference>
<dbReference type="Pfam" id="PF13704">
    <property type="entry name" value="Glyco_tranf_2_4"/>
    <property type="match status" value="1"/>
</dbReference>
<proteinExistence type="predicted"/>
<sequence length="278" mass="31635">MVYNEPDFMDLWCRHYGAQVGLENCFIIDHGSDDGTTDNLGSVNILRLPRSPQDDDWRSQLVSDFSVGLLTRYDCVIYTDVDEILVADPRCHRNLTDAARAMRGPVMHAIGLEVWHLAAEEAAIDIARPVSDQRHWAWFNSALCKPSLIREPIRWAPGFHSVDAPLAFDHLYLFHLRYFDVARGLARLSRTRSMAWADETAGDHQRQPDEAWLRLVRDVGHLPKAEDADLDTTAAPLADLLQRTIDSQLGRQTDTYRIDLGIHGRSLLPIPPRFKGRF</sequence>
<gene>
    <name evidence="1" type="ORF">ASILVAE211_08280</name>
</gene>
<comment type="caution">
    <text evidence="1">The sequence shown here is derived from an EMBL/GenBank/DDBJ whole genome shotgun (WGS) entry which is preliminary data.</text>
</comment>
<protein>
    <submittedName>
        <fullName evidence="1">Glycosyltransferase family 2 protein</fullName>
    </submittedName>
</protein>